<dbReference type="CDD" id="cd00090">
    <property type="entry name" value="HTH_ARSR"/>
    <property type="match status" value="1"/>
</dbReference>
<protein>
    <submittedName>
        <fullName evidence="5">Lrp/AsnC family transcriptional regulator</fullName>
    </submittedName>
</protein>
<dbReference type="InterPro" id="IPR036388">
    <property type="entry name" value="WH-like_DNA-bd_sf"/>
</dbReference>
<feature type="domain" description="HTH asnC-type" evidence="4">
    <location>
        <begin position="5"/>
        <end position="79"/>
    </location>
</feature>
<sequence>MSQLLDETDLTILNHLQENGRAQRNTIAEIVNLSVPSVSERMKKLEERGLIEGYKAVLNSKKFHFDITAFIFVQVDGSENYQNFVEKASGEVEILECHSITGDGSHFLKVRTKNTGSFESLLSRIQSWEGVSKTRSNLVLSSFKETRAIPVEHATELIKQ</sequence>
<dbReference type="EMBL" id="JBHULI010000024">
    <property type="protein sequence ID" value="MFD2532738.1"/>
    <property type="molecule type" value="Genomic_DNA"/>
</dbReference>
<dbReference type="InterPro" id="IPR036390">
    <property type="entry name" value="WH_DNA-bd_sf"/>
</dbReference>
<dbReference type="InterPro" id="IPR011991">
    <property type="entry name" value="ArsR-like_HTH"/>
</dbReference>
<dbReference type="PRINTS" id="PR00033">
    <property type="entry name" value="HTHASNC"/>
</dbReference>
<keyword evidence="6" id="KW-1185">Reference proteome</keyword>
<dbReference type="SMART" id="SM00344">
    <property type="entry name" value="HTH_ASNC"/>
    <property type="match status" value="1"/>
</dbReference>
<dbReference type="PANTHER" id="PTHR30154:SF53">
    <property type="entry name" value="HTH-TYPE TRANSCRIPTIONAL REGULATOR LRPC"/>
    <property type="match status" value="1"/>
</dbReference>
<evidence type="ECO:0000256" key="1">
    <source>
        <dbReference type="ARBA" id="ARBA00023015"/>
    </source>
</evidence>
<evidence type="ECO:0000313" key="6">
    <source>
        <dbReference type="Proteomes" id="UP001597460"/>
    </source>
</evidence>
<dbReference type="RefSeq" id="WP_390301707.1">
    <property type="nucleotide sequence ID" value="NZ_JBHULI010000024.1"/>
</dbReference>
<reference evidence="6" key="1">
    <citation type="journal article" date="2019" name="Int. J. Syst. Evol. Microbiol.">
        <title>The Global Catalogue of Microorganisms (GCM) 10K type strain sequencing project: providing services to taxonomists for standard genome sequencing and annotation.</title>
        <authorList>
            <consortium name="The Broad Institute Genomics Platform"/>
            <consortium name="The Broad Institute Genome Sequencing Center for Infectious Disease"/>
            <person name="Wu L."/>
            <person name="Ma J."/>
        </authorList>
    </citation>
    <scope>NUCLEOTIDE SEQUENCE [LARGE SCALE GENOMIC DNA]</scope>
    <source>
        <strain evidence="6">KCTC 52042</strain>
    </source>
</reference>
<keyword evidence="2" id="KW-0238">DNA-binding</keyword>
<dbReference type="Pfam" id="PF13412">
    <property type="entry name" value="HTH_24"/>
    <property type="match status" value="1"/>
</dbReference>
<dbReference type="Gene3D" id="1.10.10.10">
    <property type="entry name" value="Winged helix-like DNA-binding domain superfamily/Winged helix DNA-binding domain"/>
    <property type="match status" value="1"/>
</dbReference>
<organism evidence="5 6">
    <name type="scientific">Gracilimonas halophila</name>
    <dbReference type="NCBI Taxonomy" id="1834464"/>
    <lineage>
        <taxon>Bacteria</taxon>
        <taxon>Pseudomonadati</taxon>
        <taxon>Balneolota</taxon>
        <taxon>Balneolia</taxon>
        <taxon>Balneolales</taxon>
        <taxon>Balneolaceae</taxon>
        <taxon>Gracilimonas</taxon>
    </lineage>
</organism>
<dbReference type="Pfam" id="PF01037">
    <property type="entry name" value="AsnC_trans_reg"/>
    <property type="match status" value="1"/>
</dbReference>
<dbReference type="SUPFAM" id="SSF46785">
    <property type="entry name" value="Winged helix' DNA-binding domain"/>
    <property type="match status" value="1"/>
</dbReference>
<evidence type="ECO:0000313" key="5">
    <source>
        <dbReference type="EMBL" id="MFD2532738.1"/>
    </source>
</evidence>
<keyword evidence="1" id="KW-0805">Transcription regulation</keyword>
<proteinExistence type="predicted"/>
<dbReference type="InterPro" id="IPR011008">
    <property type="entry name" value="Dimeric_a/b-barrel"/>
</dbReference>
<dbReference type="SUPFAM" id="SSF54909">
    <property type="entry name" value="Dimeric alpha+beta barrel"/>
    <property type="match status" value="1"/>
</dbReference>
<dbReference type="PANTHER" id="PTHR30154">
    <property type="entry name" value="LEUCINE-RESPONSIVE REGULATORY PROTEIN"/>
    <property type="match status" value="1"/>
</dbReference>
<gene>
    <name evidence="5" type="ORF">ACFSVN_09800</name>
</gene>
<evidence type="ECO:0000256" key="3">
    <source>
        <dbReference type="ARBA" id="ARBA00023163"/>
    </source>
</evidence>
<evidence type="ECO:0000256" key="2">
    <source>
        <dbReference type="ARBA" id="ARBA00023125"/>
    </source>
</evidence>
<accession>A0ABW5JMN3</accession>
<dbReference type="PROSITE" id="PS50956">
    <property type="entry name" value="HTH_ASNC_2"/>
    <property type="match status" value="1"/>
</dbReference>
<dbReference type="InterPro" id="IPR019888">
    <property type="entry name" value="Tscrpt_reg_AsnC-like"/>
</dbReference>
<comment type="caution">
    <text evidence="5">The sequence shown here is derived from an EMBL/GenBank/DDBJ whole genome shotgun (WGS) entry which is preliminary data.</text>
</comment>
<name>A0ABW5JMN3_9BACT</name>
<dbReference type="InterPro" id="IPR000485">
    <property type="entry name" value="AsnC-type_HTH_dom"/>
</dbReference>
<dbReference type="InterPro" id="IPR019887">
    <property type="entry name" value="Tscrpt_reg_AsnC/Lrp_C"/>
</dbReference>
<dbReference type="Gene3D" id="3.30.70.920">
    <property type="match status" value="1"/>
</dbReference>
<evidence type="ECO:0000259" key="4">
    <source>
        <dbReference type="PROSITE" id="PS50956"/>
    </source>
</evidence>
<keyword evidence="3" id="KW-0804">Transcription</keyword>
<dbReference type="Proteomes" id="UP001597460">
    <property type="component" value="Unassembled WGS sequence"/>
</dbReference>